<accession>A0A3E1EX63</accession>
<dbReference type="Proteomes" id="UP000257127">
    <property type="component" value="Unassembled WGS sequence"/>
</dbReference>
<dbReference type="EMBL" id="QURB01000005">
    <property type="protein sequence ID" value="RFC54150.1"/>
    <property type="molecule type" value="Genomic_DNA"/>
</dbReference>
<name>A0A3E1EX63_9FLAO</name>
<reference evidence="1 2" key="1">
    <citation type="submission" date="2018-08" db="EMBL/GenBank/DDBJ databases">
        <title>The draft genome squence of Brumimicrobium sp. N62.</title>
        <authorList>
            <person name="Du Z.-J."/>
            <person name="Luo H.-R."/>
        </authorList>
    </citation>
    <scope>NUCLEOTIDE SEQUENCE [LARGE SCALE GENOMIC DNA]</scope>
    <source>
        <strain evidence="1 2">N62</strain>
    </source>
</reference>
<sequence>MKNYIIFALTIVLTGFIGFSFSSCDKKIDTTAKIMVRDTSNSYVSGARVILYGTSTTIPQQAVERRDTAYTNSSGIAIFNYNDIYQTGQAGVAVLDIIASKGDQEGEGIIKIEEEESNVATVFIQP</sequence>
<dbReference type="PROSITE" id="PS51257">
    <property type="entry name" value="PROKAR_LIPOPROTEIN"/>
    <property type="match status" value="1"/>
</dbReference>
<organism evidence="1 2">
    <name type="scientific">Brumimicrobium aurantiacum</name>
    <dbReference type="NCBI Taxonomy" id="1737063"/>
    <lineage>
        <taxon>Bacteria</taxon>
        <taxon>Pseudomonadati</taxon>
        <taxon>Bacteroidota</taxon>
        <taxon>Flavobacteriia</taxon>
        <taxon>Flavobacteriales</taxon>
        <taxon>Crocinitomicaceae</taxon>
        <taxon>Brumimicrobium</taxon>
    </lineage>
</organism>
<keyword evidence="2" id="KW-1185">Reference proteome</keyword>
<dbReference type="RefSeq" id="WP_116880990.1">
    <property type="nucleotide sequence ID" value="NZ_QURB01000005.1"/>
</dbReference>
<evidence type="ECO:0000313" key="2">
    <source>
        <dbReference type="Proteomes" id="UP000257127"/>
    </source>
</evidence>
<comment type="caution">
    <text evidence="1">The sequence shown here is derived from an EMBL/GenBank/DDBJ whole genome shotgun (WGS) entry which is preliminary data.</text>
</comment>
<evidence type="ECO:0000313" key="1">
    <source>
        <dbReference type="EMBL" id="RFC54150.1"/>
    </source>
</evidence>
<dbReference type="AlphaFoldDB" id="A0A3E1EX63"/>
<proteinExistence type="predicted"/>
<dbReference type="OrthoDB" id="1467634at2"/>
<gene>
    <name evidence="1" type="ORF">DXU93_09190</name>
</gene>
<evidence type="ECO:0008006" key="3">
    <source>
        <dbReference type="Google" id="ProtNLM"/>
    </source>
</evidence>
<protein>
    <recommendedName>
        <fullName evidence="3">Carboxypeptidase regulatory-like domain-containing protein</fullName>
    </recommendedName>
</protein>